<keyword evidence="3" id="KW-1185">Reference proteome</keyword>
<evidence type="ECO:0000256" key="1">
    <source>
        <dbReference type="SAM" id="MobiDB-lite"/>
    </source>
</evidence>
<organism evidence="2 3">
    <name type="scientific">Batillaria attramentaria</name>
    <dbReference type="NCBI Taxonomy" id="370345"/>
    <lineage>
        <taxon>Eukaryota</taxon>
        <taxon>Metazoa</taxon>
        <taxon>Spiralia</taxon>
        <taxon>Lophotrochozoa</taxon>
        <taxon>Mollusca</taxon>
        <taxon>Gastropoda</taxon>
        <taxon>Caenogastropoda</taxon>
        <taxon>Sorbeoconcha</taxon>
        <taxon>Cerithioidea</taxon>
        <taxon>Batillariidae</taxon>
        <taxon>Batillaria</taxon>
    </lineage>
</organism>
<protein>
    <submittedName>
        <fullName evidence="2">Uncharacterized protein</fullName>
    </submittedName>
</protein>
<dbReference type="Proteomes" id="UP001519460">
    <property type="component" value="Unassembled WGS sequence"/>
</dbReference>
<sequence length="78" mass="8901">MVFSDDKTLLTADVGGKVGDSEEKKKKAESPEPLLDRHEEHFQRIKPLKSKEKEQSVPSPTRKKQLLPLDKTVNIGRY</sequence>
<proteinExistence type="predicted"/>
<reference evidence="2 3" key="1">
    <citation type="journal article" date="2023" name="Sci. Data">
        <title>Genome assembly of the Korean intertidal mud-creeper Batillaria attramentaria.</title>
        <authorList>
            <person name="Patra A.K."/>
            <person name="Ho P.T."/>
            <person name="Jun S."/>
            <person name="Lee S.J."/>
            <person name="Kim Y."/>
            <person name="Won Y.J."/>
        </authorList>
    </citation>
    <scope>NUCLEOTIDE SEQUENCE [LARGE SCALE GENOMIC DNA]</scope>
    <source>
        <strain evidence="2">Wonlab-2016</strain>
    </source>
</reference>
<evidence type="ECO:0000313" key="3">
    <source>
        <dbReference type="Proteomes" id="UP001519460"/>
    </source>
</evidence>
<comment type="caution">
    <text evidence="2">The sequence shown here is derived from an EMBL/GenBank/DDBJ whole genome shotgun (WGS) entry which is preliminary data.</text>
</comment>
<dbReference type="AlphaFoldDB" id="A0ABD0M2L6"/>
<feature type="region of interest" description="Disordered" evidence="1">
    <location>
        <begin position="1"/>
        <end position="78"/>
    </location>
</feature>
<accession>A0ABD0M2L6</accession>
<gene>
    <name evidence="2" type="ORF">BaRGS_00002872</name>
</gene>
<dbReference type="EMBL" id="JACVVK020000008">
    <property type="protein sequence ID" value="KAK7506150.1"/>
    <property type="molecule type" value="Genomic_DNA"/>
</dbReference>
<evidence type="ECO:0000313" key="2">
    <source>
        <dbReference type="EMBL" id="KAK7506150.1"/>
    </source>
</evidence>
<name>A0ABD0M2L6_9CAEN</name>
<feature type="non-terminal residue" evidence="2">
    <location>
        <position position="78"/>
    </location>
</feature>
<feature type="compositionally biased region" description="Basic and acidic residues" evidence="1">
    <location>
        <begin position="19"/>
        <end position="55"/>
    </location>
</feature>